<evidence type="ECO:0000256" key="1">
    <source>
        <dbReference type="SAM" id="MobiDB-lite"/>
    </source>
</evidence>
<dbReference type="STRING" id="240159.A0A4U5UD12"/>
<keyword evidence="3" id="KW-1185">Reference proteome</keyword>
<dbReference type="AlphaFoldDB" id="A0A4U5UD12"/>
<protein>
    <submittedName>
        <fullName evidence="2">Matrix metalloproteinase-24</fullName>
    </submittedName>
</protein>
<reference evidence="2 3" key="1">
    <citation type="submission" date="2019-01" db="EMBL/GenBank/DDBJ databases">
        <title>Genome Assembly of Collichthys lucidus.</title>
        <authorList>
            <person name="Cai M."/>
            <person name="Xiao S."/>
        </authorList>
    </citation>
    <scope>NUCLEOTIDE SEQUENCE [LARGE SCALE GENOMIC DNA]</scope>
    <source>
        <strain evidence="2">JT15FE1705JMU</strain>
        <tissue evidence="2">Muscle</tissue>
    </source>
</reference>
<sequence>MPDVTETSPVEFWGIPTAMLEPTRPLPTLPSRRTHSTSERKHSRPARPPGDRPALPGNGKPNICDGNFNTVAFFRREMFVFKVSADEIQVNGCTR</sequence>
<dbReference type="Proteomes" id="UP000298787">
    <property type="component" value="Chromosome 5"/>
</dbReference>
<evidence type="ECO:0000313" key="3">
    <source>
        <dbReference type="Proteomes" id="UP000298787"/>
    </source>
</evidence>
<proteinExistence type="predicted"/>
<accession>A0A4U5UD12</accession>
<organism evidence="2 3">
    <name type="scientific">Collichthys lucidus</name>
    <name type="common">Big head croaker</name>
    <name type="synonym">Sciaena lucida</name>
    <dbReference type="NCBI Taxonomy" id="240159"/>
    <lineage>
        <taxon>Eukaryota</taxon>
        <taxon>Metazoa</taxon>
        <taxon>Chordata</taxon>
        <taxon>Craniata</taxon>
        <taxon>Vertebrata</taxon>
        <taxon>Euteleostomi</taxon>
        <taxon>Actinopterygii</taxon>
        <taxon>Neopterygii</taxon>
        <taxon>Teleostei</taxon>
        <taxon>Neoteleostei</taxon>
        <taxon>Acanthomorphata</taxon>
        <taxon>Eupercaria</taxon>
        <taxon>Sciaenidae</taxon>
        <taxon>Collichthys</taxon>
    </lineage>
</organism>
<feature type="region of interest" description="Disordered" evidence="1">
    <location>
        <begin position="1"/>
        <end position="62"/>
    </location>
</feature>
<name>A0A4U5UD12_COLLU</name>
<gene>
    <name evidence="2" type="ORF">D9C73_004640</name>
</gene>
<evidence type="ECO:0000313" key="2">
    <source>
        <dbReference type="EMBL" id="TKS71908.1"/>
    </source>
</evidence>
<dbReference type="EMBL" id="CM014082">
    <property type="protein sequence ID" value="TKS71908.1"/>
    <property type="molecule type" value="Genomic_DNA"/>
</dbReference>